<dbReference type="Proteomes" id="UP000001973">
    <property type="component" value="Chromosome"/>
</dbReference>
<reference evidence="2 3" key="1">
    <citation type="journal article" date="1996" name="Mol. Microbiol.">
        <title>A set of ordered cosmids and a detailed genetic and physical map for the 8 Mb Streptomyces coelicolor A3(2) chromosome.</title>
        <authorList>
            <person name="Redenbach M."/>
            <person name="Kieser H.M."/>
            <person name="Denapaite D."/>
            <person name="Eichner A."/>
            <person name="Cullum J."/>
            <person name="Kinashi H."/>
            <person name="Hopwood D.A."/>
        </authorList>
    </citation>
    <scope>NUCLEOTIDE SEQUENCE [LARGE SCALE GENOMIC DNA]</scope>
    <source>
        <strain evidence="3">ATCC BAA-471 / A3(2) / M145</strain>
    </source>
</reference>
<dbReference type="AlphaFoldDB" id="Q9X939"/>
<protein>
    <submittedName>
        <fullName evidence="2">Integral membrane protein</fullName>
    </submittedName>
</protein>
<keyword evidence="1" id="KW-0812">Transmembrane</keyword>
<dbReference type="PATRIC" id="fig|100226.15.peg.3641"/>
<dbReference type="PIR" id="T36695">
    <property type="entry name" value="T36695"/>
</dbReference>
<dbReference type="HOGENOM" id="CLU_1026441_0_0_11"/>
<dbReference type="InParanoid" id="Q9X939"/>
<feature type="transmembrane region" description="Helical" evidence="1">
    <location>
        <begin position="63"/>
        <end position="82"/>
    </location>
</feature>
<evidence type="ECO:0000256" key="1">
    <source>
        <dbReference type="SAM" id="Phobius"/>
    </source>
</evidence>
<dbReference type="EMBL" id="AL939117">
    <property type="protein sequence ID" value="CAB41734.1"/>
    <property type="molecule type" value="Genomic_DNA"/>
</dbReference>
<dbReference type="STRING" id="100226.gene:17761209"/>
<evidence type="ECO:0000313" key="2">
    <source>
        <dbReference type="EMBL" id="CAB41734.1"/>
    </source>
</evidence>
<keyword evidence="1" id="KW-1133">Transmembrane helix</keyword>
<name>Q9X939_STRCO</name>
<reference evidence="2 3" key="2">
    <citation type="journal article" date="2002" name="Nature">
        <title>Complete genome sequence of the model actinomycete Streptomyces coelicolor A3(2).</title>
        <authorList>
            <person name="Bentley S.D."/>
            <person name="Chater K.F."/>
            <person name="Cerdeno-Tarraga A.M."/>
            <person name="Challis G.L."/>
            <person name="Thomson N.R."/>
            <person name="James K.D."/>
            <person name="Harris D.E."/>
            <person name="Quail M.A."/>
            <person name="Kieser H."/>
            <person name="Harper D."/>
            <person name="Bateman A."/>
            <person name="Brown S."/>
            <person name="Chandra G."/>
            <person name="Chen C.W."/>
            <person name="Collins M."/>
            <person name="Cronin A."/>
            <person name="Fraser A."/>
            <person name="Goble A."/>
            <person name="Hidalgo J."/>
            <person name="Hornsby T."/>
            <person name="Howarth S."/>
            <person name="Huang C.H."/>
            <person name="Kieser T."/>
            <person name="Larke L."/>
            <person name="Murphy L."/>
            <person name="Oliver K."/>
            <person name="O'Neil S."/>
            <person name="Rabbinowitsch E."/>
            <person name="Rajandream M.A."/>
            <person name="Rutherford K."/>
            <person name="Rutter S."/>
            <person name="Seeger K."/>
            <person name="Saunders D."/>
            <person name="Sharp S."/>
            <person name="Squares R."/>
            <person name="Squares S."/>
            <person name="Taylor K."/>
            <person name="Warren T."/>
            <person name="Wietzorrek A."/>
            <person name="Woodward J."/>
            <person name="Barrell B.G."/>
            <person name="Parkhill J."/>
            <person name="Hopwood D.A."/>
        </authorList>
    </citation>
    <scope>NUCLEOTIDE SEQUENCE [LARGE SCALE GENOMIC DNA]</scope>
    <source>
        <strain evidence="3">ATCC BAA-471 / A3(2) / M145</strain>
    </source>
</reference>
<accession>Q9X939</accession>
<dbReference type="KEGG" id="sco:SCO3586"/>
<proteinExistence type="predicted"/>
<sequence>MSFRGALAGRLEGLVLDCCKGRPAQASPALCRERRLPCGTTCAHRSIVTVDRNRRGAEYMRRTGSLVTVVLLSAVGVLLLGACGTLRAGSDGAATAPTTPTESERWQTFAPIRVTAARLADDRRSLSVDAEVPGRGKTCVRDVKAVVTDTSDRTVWVQVTYSALTGSSPRSDCRATATATAKVRLPSPLGHRVLSVDNFTAFTADGADPPHLRLCGELGCHPAPTGCTSASYDQAVMALDVPNHTSRGDEHCDGKWLVFDVSSRMGPACPEGAGPGCGASLADRWFFRAEKSGWQPIARSTKAGCTDVHGIEPAFPSALCADLPPLKRTN</sequence>
<keyword evidence="1" id="KW-0472">Membrane</keyword>
<gene>
    <name evidence="2" type="ordered locus">SCO3586</name>
    <name evidence="2" type="ORF">SCH66.07c</name>
</gene>
<keyword evidence="3" id="KW-1185">Reference proteome</keyword>
<dbReference type="eggNOG" id="ENOG5033W6Q">
    <property type="taxonomic scope" value="Bacteria"/>
</dbReference>
<dbReference type="EMBL" id="AL645882">
    <property type="protein sequence ID" value="CAB41734.1"/>
    <property type="molecule type" value="Genomic_DNA"/>
</dbReference>
<organism evidence="2 3">
    <name type="scientific">Streptomyces coelicolor (strain ATCC BAA-471 / A3(2) / M145)</name>
    <dbReference type="NCBI Taxonomy" id="100226"/>
    <lineage>
        <taxon>Bacteria</taxon>
        <taxon>Bacillati</taxon>
        <taxon>Actinomycetota</taxon>
        <taxon>Actinomycetes</taxon>
        <taxon>Kitasatosporales</taxon>
        <taxon>Streptomycetaceae</taxon>
        <taxon>Streptomyces</taxon>
        <taxon>Streptomyces albidoflavus group</taxon>
    </lineage>
</organism>
<evidence type="ECO:0000313" key="3">
    <source>
        <dbReference type="Proteomes" id="UP000001973"/>
    </source>
</evidence>
<dbReference type="PaxDb" id="100226-SCO3586"/>
<dbReference type="OrthoDB" id="3541931at2"/>